<proteinExistence type="predicted"/>
<dbReference type="EMBL" id="CAJVCH010280386">
    <property type="protein sequence ID" value="CAG7784683.1"/>
    <property type="molecule type" value="Genomic_DNA"/>
</dbReference>
<evidence type="ECO:0000313" key="2">
    <source>
        <dbReference type="EMBL" id="CAG7784683.1"/>
    </source>
</evidence>
<accession>A0A8J2KZ27</accession>
<keyword evidence="3" id="KW-1185">Reference proteome</keyword>
<sequence length="112" mass="11692">MASAQEDSLELREADVHLSPTTTTTTTTTVTPKSGQIPTNVAALLASATASLSIGPNSAIKPDPVTVLVQPEELNLIYFAVGDKSEIALVPTNSSSDDIKGEFVFGHIDPNL</sequence>
<comment type="caution">
    <text evidence="2">The sequence shown here is derived from an EMBL/GenBank/DDBJ whole genome shotgun (WGS) entry which is preliminary data.</text>
</comment>
<dbReference type="Proteomes" id="UP000708208">
    <property type="component" value="Unassembled WGS sequence"/>
</dbReference>
<dbReference type="AlphaFoldDB" id="A0A8J2KZ27"/>
<feature type="region of interest" description="Disordered" evidence="1">
    <location>
        <begin position="1"/>
        <end position="34"/>
    </location>
</feature>
<name>A0A8J2KZ27_9HEXA</name>
<feature type="compositionally biased region" description="Low complexity" evidence="1">
    <location>
        <begin position="21"/>
        <end position="31"/>
    </location>
</feature>
<protein>
    <submittedName>
        <fullName evidence="2">Uncharacterized protein</fullName>
    </submittedName>
</protein>
<gene>
    <name evidence="2" type="ORF">AFUS01_LOCUS23352</name>
</gene>
<organism evidence="2 3">
    <name type="scientific">Allacma fusca</name>
    <dbReference type="NCBI Taxonomy" id="39272"/>
    <lineage>
        <taxon>Eukaryota</taxon>
        <taxon>Metazoa</taxon>
        <taxon>Ecdysozoa</taxon>
        <taxon>Arthropoda</taxon>
        <taxon>Hexapoda</taxon>
        <taxon>Collembola</taxon>
        <taxon>Symphypleona</taxon>
        <taxon>Sminthuridae</taxon>
        <taxon>Allacma</taxon>
    </lineage>
</organism>
<evidence type="ECO:0000256" key="1">
    <source>
        <dbReference type="SAM" id="MobiDB-lite"/>
    </source>
</evidence>
<reference evidence="2" key="1">
    <citation type="submission" date="2021-06" db="EMBL/GenBank/DDBJ databases">
        <authorList>
            <person name="Hodson N. C."/>
            <person name="Mongue J. A."/>
            <person name="Jaron S. K."/>
        </authorList>
    </citation>
    <scope>NUCLEOTIDE SEQUENCE</scope>
</reference>
<evidence type="ECO:0000313" key="3">
    <source>
        <dbReference type="Proteomes" id="UP000708208"/>
    </source>
</evidence>